<name>A0A175RCQ1_9HYPH</name>
<protein>
    <recommendedName>
        <fullName evidence="1">DUF2383 domain-containing protein</fullName>
    </recommendedName>
</protein>
<dbReference type="Pfam" id="PF09537">
    <property type="entry name" value="DUF2383"/>
    <property type="match status" value="1"/>
</dbReference>
<dbReference type="SUPFAM" id="SSF47240">
    <property type="entry name" value="Ferritin-like"/>
    <property type="match status" value="1"/>
</dbReference>
<dbReference type="RefSeq" id="WP_058634253.1">
    <property type="nucleotide sequence ID" value="NZ_LDPZ01000013.1"/>
</dbReference>
<dbReference type="Gene3D" id="1.20.1260.10">
    <property type="match status" value="1"/>
</dbReference>
<evidence type="ECO:0000259" key="1">
    <source>
        <dbReference type="Pfam" id="PF09537"/>
    </source>
</evidence>
<dbReference type="InterPro" id="IPR019052">
    <property type="entry name" value="DUF2383"/>
</dbReference>
<evidence type="ECO:0000313" key="3">
    <source>
        <dbReference type="Proteomes" id="UP000078272"/>
    </source>
</evidence>
<reference evidence="2 3" key="1">
    <citation type="journal article" date="2016" name="Front. Microbiol.">
        <title>Genomic Resource of Rice Seed Associated Bacteria.</title>
        <authorList>
            <person name="Midha S."/>
            <person name="Bansal K."/>
            <person name="Sharma S."/>
            <person name="Kumar N."/>
            <person name="Patil P.P."/>
            <person name="Chaudhry V."/>
            <person name="Patil P.B."/>
        </authorList>
    </citation>
    <scope>NUCLEOTIDE SEQUENCE [LARGE SCALE GENOMIC DNA]</scope>
    <source>
        <strain evidence="2 3">NS226</strain>
    </source>
</reference>
<dbReference type="STRING" id="401562.NS365_03680"/>
<sequence length="148" mass="16271">MVTTVGTESTFDKMVQNLLILEHDAMSAYQATIDRLEDPASREKIAAFKQDHEAHAQELRRMASSLGIEAPTEGDAKELLTKGKVVLAGLVGDRTVLKAMATNEIETKMAYDQASRNDAAPAEARAYFQKAFADEDRHKQWMDAAAAT</sequence>
<dbReference type="PATRIC" id="fig|401562.3.peg.537"/>
<dbReference type="AlphaFoldDB" id="A0A175RCQ1"/>
<dbReference type="Proteomes" id="UP000078272">
    <property type="component" value="Unassembled WGS sequence"/>
</dbReference>
<feature type="domain" description="DUF2383" evidence="1">
    <location>
        <begin position="16"/>
        <end position="116"/>
    </location>
</feature>
<gene>
    <name evidence="2" type="ORF">NS226_06235</name>
</gene>
<accession>A0A175RCQ1</accession>
<evidence type="ECO:0000313" key="2">
    <source>
        <dbReference type="EMBL" id="KTQ96725.1"/>
    </source>
</evidence>
<organism evidence="2 3">
    <name type="scientific">Aureimonas ureilytica</name>
    <dbReference type="NCBI Taxonomy" id="401562"/>
    <lineage>
        <taxon>Bacteria</taxon>
        <taxon>Pseudomonadati</taxon>
        <taxon>Pseudomonadota</taxon>
        <taxon>Alphaproteobacteria</taxon>
        <taxon>Hyphomicrobiales</taxon>
        <taxon>Aurantimonadaceae</taxon>
        <taxon>Aureimonas</taxon>
    </lineage>
</organism>
<dbReference type="EMBL" id="LDPZ01000013">
    <property type="protein sequence ID" value="KTQ96725.1"/>
    <property type="molecule type" value="Genomic_DNA"/>
</dbReference>
<dbReference type="OrthoDB" id="7166292at2"/>
<dbReference type="InterPro" id="IPR009078">
    <property type="entry name" value="Ferritin-like_SF"/>
</dbReference>
<proteinExistence type="predicted"/>
<dbReference type="CDD" id="cd00657">
    <property type="entry name" value="Ferritin_like"/>
    <property type="match status" value="1"/>
</dbReference>
<comment type="caution">
    <text evidence="2">The sequence shown here is derived from an EMBL/GenBank/DDBJ whole genome shotgun (WGS) entry which is preliminary data.</text>
</comment>
<dbReference type="InterPro" id="IPR012347">
    <property type="entry name" value="Ferritin-like"/>
</dbReference>